<name>A0A9K3PD70_9STRA</name>
<dbReference type="AlphaFoldDB" id="A0A9K3PD70"/>
<keyword evidence="2" id="KW-1185">Reference proteome</keyword>
<dbReference type="Proteomes" id="UP000693970">
    <property type="component" value="Unassembled WGS sequence"/>
</dbReference>
<dbReference type="OrthoDB" id="55237at2759"/>
<reference evidence="1" key="2">
    <citation type="submission" date="2021-04" db="EMBL/GenBank/DDBJ databases">
        <authorList>
            <person name="Podell S."/>
        </authorList>
    </citation>
    <scope>NUCLEOTIDE SEQUENCE</scope>
    <source>
        <strain evidence="1">Hildebrandi</strain>
    </source>
</reference>
<accession>A0A9K3PD70</accession>
<evidence type="ECO:0000313" key="2">
    <source>
        <dbReference type="Proteomes" id="UP000693970"/>
    </source>
</evidence>
<proteinExistence type="predicted"/>
<evidence type="ECO:0000313" key="1">
    <source>
        <dbReference type="EMBL" id="KAG7340784.1"/>
    </source>
</evidence>
<dbReference type="EMBL" id="JAGRRH010000027">
    <property type="protein sequence ID" value="KAG7340784.1"/>
    <property type="molecule type" value="Genomic_DNA"/>
</dbReference>
<comment type="caution">
    <text evidence="1">The sequence shown here is derived from an EMBL/GenBank/DDBJ whole genome shotgun (WGS) entry which is preliminary data.</text>
</comment>
<reference evidence="1" key="1">
    <citation type="journal article" date="2021" name="Sci. Rep.">
        <title>Diploid genomic architecture of Nitzschia inconspicua, an elite biomass production diatom.</title>
        <authorList>
            <person name="Oliver A."/>
            <person name="Podell S."/>
            <person name="Pinowska A."/>
            <person name="Traller J.C."/>
            <person name="Smith S.R."/>
            <person name="McClure R."/>
            <person name="Beliaev A."/>
            <person name="Bohutskyi P."/>
            <person name="Hill E.A."/>
            <person name="Rabines A."/>
            <person name="Zheng H."/>
            <person name="Allen L.Z."/>
            <person name="Kuo A."/>
            <person name="Grigoriev I.V."/>
            <person name="Allen A.E."/>
            <person name="Hazlebeck D."/>
            <person name="Allen E.E."/>
        </authorList>
    </citation>
    <scope>NUCLEOTIDE SEQUENCE</scope>
    <source>
        <strain evidence="1">Hildebrandi</strain>
    </source>
</reference>
<sequence length="178" mass="20107">MTAATPMIIDKSVSAASSLSSCSSQQSRRRALQLSIQEFGDDHFDIDALAWQRPSLRRAQNVRITKANACWNSNDLPHRKKSLSPPRRAELLLHGSVGMKRRTQQQHSHRLRAILQADLRIAPGKGATKNNKDKQCLSDYKKDIDSLLHSLHSTNFVGKIDPKYHSQYFPTSKTMPTF</sequence>
<organism evidence="1 2">
    <name type="scientific">Nitzschia inconspicua</name>
    <dbReference type="NCBI Taxonomy" id="303405"/>
    <lineage>
        <taxon>Eukaryota</taxon>
        <taxon>Sar</taxon>
        <taxon>Stramenopiles</taxon>
        <taxon>Ochrophyta</taxon>
        <taxon>Bacillariophyta</taxon>
        <taxon>Bacillariophyceae</taxon>
        <taxon>Bacillariophycidae</taxon>
        <taxon>Bacillariales</taxon>
        <taxon>Bacillariaceae</taxon>
        <taxon>Nitzschia</taxon>
    </lineage>
</organism>
<gene>
    <name evidence="1" type="ORF">IV203_024327</name>
</gene>
<protein>
    <submittedName>
        <fullName evidence="1">Uncharacterized protein</fullName>
    </submittedName>
</protein>